<sequence length="82" mass="9641">MGSSDEKKRRSPFTDITNISILDTRHLDAKELRRQRDILRANALSQEQKDARNKRRREAYAKTKNKNQRELQTMSLTGLNQV</sequence>
<keyword evidence="3" id="KW-1185">Reference proteome</keyword>
<feature type="compositionally biased region" description="Polar residues" evidence="1">
    <location>
        <begin position="70"/>
        <end position="82"/>
    </location>
</feature>
<evidence type="ECO:0000313" key="2">
    <source>
        <dbReference type="EMBL" id="RLN03102.1"/>
    </source>
</evidence>
<evidence type="ECO:0000256" key="1">
    <source>
        <dbReference type="SAM" id="MobiDB-lite"/>
    </source>
</evidence>
<organism evidence="2 3">
    <name type="scientific">Panicum miliaceum</name>
    <name type="common">Proso millet</name>
    <name type="synonym">Broomcorn millet</name>
    <dbReference type="NCBI Taxonomy" id="4540"/>
    <lineage>
        <taxon>Eukaryota</taxon>
        <taxon>Viridiplantae</taxon>
        <taxon>Streptophyta</taxon>
        <taxon>Embryophyta</taxon>
        <taxon>Tracheophyta</taxon>
        <taxon>Spermatophyta</taxon>
        <taxon>Magnoliopsida</taxon>
        <taxon>Liliopsida</taxon>
        <taxon>Poales</taxon>
        <taxon>Poaceae</taxon>
        <taxon>PACMAD clade</taxon>
        <taxon>Panicoideae</taxon>
        <taxon>Panicodae</taxon>
        <taxon>Paniceae</taxon>
        <taxon>Panicinae</taxon>
        <taxon>Panicum</taxon>
        <taxon>Panicum sect. Panicum</taxon>
    </lineage>
</organism>
<feature type="region of interest" description="Disordered" evidence="1">
    <location>
        <begin position="43"/>
        <end position="82"/>
    </location>
</feature>
<dbReference type="Proteomes" id="UP000275267">
    <property type="component" value="Unassembled WGS sequence"/>
</dbReference>
<accession>A0A3L6RGB8</accession>
<gene>
    <name evidence="2" type="ORF">C2845_PM13G26220</name>
</gene>
<proteinExistence type="predicted"/>
<dbReference type="AlphaFoldDB" id="A0A3L6RGB8"/>
<protein>
    <submittedName>
        <fullName evidence="2">Uncharacterized protein</fullName>
    </submittedName>
</protein>
<dbReference type="OrthoDB" id="696701at2759"/>
<dbReference type="EMBL" id="PQIB02000008">
    <property type="protein sequence ID" value="RLN03102.1"/>
    <property type="molecule type" value="Genomic_DNA"/>
</dbReference>
<evidence type="ECO:0000313" key="3">
    <source>
        <dbReference type="Proteomes" id="UP000275267"/>
    </source>
</evidence>
<reference evidence="3" key="1">
    <citation type="journal article" date="2019" name="Nat. Commun.">
        <title>The genome of broomcorn millet.</title>
        <authorList>
            <person name="Zou C."/>
            <person name="Miki D."/>
            <person name="Li D."/>
            <person name="Tang Q."/>
            <person name="Xiao L."/>
            <person name="Rajput S."/>
            <person name="Deng P."/>
            <person name="Jia W."/>
            <person name="Huang R."/>
            <person name="Zhang M."/>
            <person name="Sun Y."/>
            <person name="Hu J."/>
            <person name="Fu X."/>
            <person name="Schnable P.S."/>
            <person name="Li F."/>
            <person name="Zhang H."/>
            <person name="Feng B."/>
            <person name="Zhu X."/>
            <person name="Liu R."/>
            <person name="Schnable J.C."/>
            <person name="Zhu J.-K."/>
            <person name="Zhang H."/>
        </authorList>
    </citation>
    <scope>NUCLEOTIDE SEQUENCE [LARGE SCALE GENOMIC DNA]</scope>
</reference>
<comment type="caution">
    <text evidence="2">The sequence shown here is derived from an EMBL/GenBank/DDBJ whole genome shotgun (WGS) entry which is preliminary data.</text>
</comment>
<name>A0A3L6RGB8_PANMI</name>